<keyword evidence="3" id="KW-0342">GTP-binding</keyword>
<dbReference type="InterPro" id="IPR027417">
    <property type="entry name" value="P-loop_NTPase"/>
</dbReference>
<dbReference type="Gene3D" id="3.40.50.300">
    <property type="entry name" value="P-loop containing nucleotide triphosphate hydrolases"/>
    <property type="match status" value="1"/>
</dbReference>
<evidence type="ECO:0000313" key="6">
    <source>
        <dbReference type="EMBL" id="GKV49643.1"/>
    </source>
</evidence>
<name>A0AAV5MI55_9ROSI</name>
<evidence type="ECO:0000256" key="2">
    <source>
        <dbReference type="ARBA" id="ARBA00022741"/>
    </source>
</evidence>
<dbReference type="InterPro" id="IPR004161">
    <property type="entry name" value="EFTu-like_2"/>
</dbReference>
<dbReference type="EMBL" id="BPVZ01000309">
    <property type="protein sequence ID" value="GKV49643.1"/>
    <property type="molecule type" value="Genomic_DNA"/>
</dbReference>
<dbReference type="GO" id="GO:0003924">
    <property type="term" value="F:GTPase activity"/>
    <property type="evidence" value="ECO:0007669"/>
    <property type="project" value="InterPro"/>
</dbReference>
<proteinExistence type="predicted"/>
<evidence type="ECO:0000256" key="1">
    <source>
        <dbReference type="ARBA" id="ARBA00022481"/>
    </source>
</evidence>
<dbReference type="InterPro" id="IPR009000">
    <property type="entry name" value="Transl_B-barrel_sf"/>
</dbReference>
<comment type="caution">
    <text evidence="6">The sequence shown here is derived from an EMBL/GenBank/DDBJ whole genome shotgun (WGS) entry which is preliminary data.</text>
</comment>
<sequence length="199" mass="22031">MISGAAQADIGVLVISAHKGEFKTGYERDGQTREHVELAQTLGVSTLFVVVNKMEDPTVNSSKERCPVLTNIWSSWFQHETRLDRSICPSWNGPCLFKVLDAVEILPRDPKHPFRMPIIDKFKDMGTVIMGKVKSGAMREGDSLLVMPNKAQVKVLAIYCDEDKATRAGPHENLRVKLSGIEEENILSGFVLCSVGKCS</sequence>
<dbReference type="InterPro" id="IPR000795">
    <property type="entry name" value="T_Tr_GTP-bd_dom"/>
</dbReference>
<dbReference type="CDD" id="cd04089">
    <property type="entry name" value="eRF3_II"/>
    <property type="match status" value="1"/>
</dbReference>
<evidence type="ECO:0000313" key="7">
    <source>
        <dbReference type="Proteomes" id="UP001054252"/>
    </source>
</evidence>
<accession>A0AAV5MI55</accession>
<protein>
    <submittedName>
        <fullName evidence="6">Uncharacterized protein</fullName>
    </submittedName>
</protein>
<dbReference type="InterPro" id="IPR050100">
    <property type="entry name" value="TRAFAC_GTPase_members"/>
</dbReference>
<evidence type="ECO:0000259" key="5">
    <source>
        <dbReference type="Pfam" id="PF03144"/>
    </source>
</evidence>
<organism evidence="6 7">
    <name type="scientific">Rubroshorea leprosula</name>
    <dbReference type="NCBI Taxonomy" id="152421"/>
    <lineage>
        <taxon>Eukaryota</taxon>
        <taxon>Viridiplantae</taxon>
        <taxon>Streptophyta</taxon>
        <taxon>Embryophyta</taxon>
        <taxon>Tracheophyta</taxon>
        <taxon>Spermatophyta</taxon>
        <taxon>Magnoliopsida</taxon>
        <taxon>eudicotyledons</taxon>
        <taxon>Gunneridae</taxon>
        <taxon>Pentapetalae</taxon>
        <taxon>rosids</taxon>
        <taxon>malvids</taxon>
        <taxon>Malvales</taxon>
        <taxon>Dipterocarpaceae</taxon>
        <taxon>Rubroshorea</taxon>
    </lineage>
</organism>
<dbReference type="FunFam" id="2.40.30.10:FF:000024">
    <property type="entry name" value="Eukaryotic peptide chain release factor GTP-binding subunit ERF3A"/>
    <property type="match status" value="1"/>
</dbReference>
<evidence type="ECO:0000259" key="4">
    <source>
        <dbReference type="Pfam" id="PF00009"/>
    </source>
</evidence>
<reference evidence="6 7" key="1">
    <citation type="journal article" date="2021" name="Commun. Biol.">
        <title>The genome of Shorea leprosula (Dipterocarpaceae) highlights the ecological relevance of drought in aseasonal tropical rainforests.</title>
        <authorList>
            <person name="Ng K.K.S."/>
            <person name="Kobayashi M.J."/>
            <person name="Fawcett J.A."/>
            <person name="Hatakeyama M."/>
            <person name="Paape T."/>
            <person name="Ng C.H."/>
            <person name="Ang C.C."/>
            <person name="Tnah L.H."/>
            <person name="Lee C.T."/>
            <person name="Nishiyama T."/>
            <person name="Sese J."/>
            <person name="O'Brien M.J."/>
            <person name="Copetti D."/>
            <person name="Mohd Noor M.I."/>
            <person name="Ong R.C."/>
            <person name="Putra M."/>
            <person name="Sireger I.Z."/>
            <person name="Indrioko S."/>
            <person name="Kosugi Y."/>
            <person name="Izuno A."/>
            <person name="Isagi Y."/>
            <person name="Lee S.L."/>
            <person name="Shimizu K.K."/>
        </authorList>
    </citation>
    <scope>NUCLEOTIDE SEQUENCE [LARGE SCALE GENOMIC DNA]</scope>
    <source>
        <strain evidence="6">214</strain>
    </source>
</reference>
<feature type="domain" description="Tr-type G" evidence="4">
    <location>
        <begin position="1"/>
        <end position="61"/>
    </location>
</feature>
<keyword evidence="7" id="KW-1185">Reference proteome</keyword>
<evidence type="ECO:0000256" key="3">
    <source>
        <dbReference type="ARBA" id="ARBA00023134"/>
    </source>
</evidence>
<dbReference type="AlphaFoldDB" id="A0AAV5MI55"/>
<feature type="domain" description="Translation elongation factor EFTu-like" evidence="5">
    <location>
        <begin position="126"/>
        <end position="193"/>
    </location>
</feature>
<dbReference type="Proteomes" id="UP001054252">
    <property type="component" value="Unassembled WGS sequence"/>
</dbReference>
<keyword evidence="2" id="KW-0547">Nucleotide-binding</keyword>
<dbReference type="Pfam" id="PF00009">
    <property type="entry name" value="GTP_EFTU"/>
    <property type="match status" value="1"/>
</dbReference>
<gene>
    <name evidence="6" type="ORF">SLEP1_g56385</name>
</gene>
<dbReference type="PANTHER" id="PTHR23115">
    <property type="entry name" value="TRANSLATION FACTOR"/>
    <property type="match status" value="1"/>
</dbReference>
<dbReference type="Pfam" id="PF03144">
    <property type="entry name" value="GTP_EFTU_D2"/>
    <property type="match status" value="1"/>
</dbReference>
<dbReference type="SUPFAM" id="SSF50447">
    <property type="entry name" value="Translation proteins"/>
    <property type="match status" value="1"/>
</dbReference>
<dbReference type="GO" id="GO:0005525">
    <property type="term" value="F:GTP binding"/>
    <property type="evidence" value="ECO:0007669"/>
    <property type="project" value="UniProtKB-KW"/>
</dbReference>
<dbReference type="Gene3D" id="2.40.30.10">
    <property type="entry name" value="Translation factors"/>
    <property type="match status" value="1"/>
</dbReference>
<keyword evidence="1" id="KW-0488">Methylation</keyword>
<dbReference type="SUPFAM" id="SSF52540">
    <property type="entry name" value="P-loop containing nucleoside triphosphate hydrolases"/>
    <property type="match status" value="1"/>
</dbReference>